<gene>
    <name evidence="6" type="ORF">YASMINEVIRUS_504</name>
</gene>
<reference evidence="6 7" key="1">
    <citation type="submission" date="2018-10" db="EMBL/GenBank/DDBJ databases">
        <authorList>
            <consortium name="IHU Genomes"/>
        </authorList>
    </citation>
    <scope>NUCLEOTIDE SEQUENCE [LARGE SCALE GENOMIC DNA]</scope>
    <source>
        <strain evidence="6 7">A1</strain>
    </source>
</reference>
<dbReference type="SUPFAM" id="SSF53335">
    <property type="entry name" value="S-adenosyl-L-methionine-dependent methyltransferases"/>
    <property type="match status" value="1"/>
</dbReference>
<dbReference type="PANTHER" id="PTHR45904:SF2">
    <property type="entry name" value="TRNA (URACIL-5-)-METHYLTRANSFERASE HOMOLOG A"/>
    <property type="match status" value="1"/>
</dbReference>
<evidence type="ECO:0000256" key="3">
    <source>
        <dbReference type="ARBA" id="ARBA00022691"/>
    </source>
</evidence>
<evidence type="ECO:0000256" key="5">
    <source>
        <dbReference type="SAM" id="MobiDB-lite"/>
    </source>
</evidence>
<dbReference type="PANTHER" id="PTHR45904">
    <property type="entry name" value="TRNA (URACIL-5-)-METHYLTRANSFERASE"/>
    <property type="match status" value="1"/>
</dbReference>
<dbReference type="InterPro" id="IPR045850">
    <property type="entry name" value="TRM2_met"/>
</dbReference>
<keyword evidence="2 6" id="KW-0808">Transferase</keyword>
<dbReference type="GO" id="GO:0003723">
    <property type="term" value="F:RNA binding"/>
    <property type="evidence" value="ECO:0007669"/>
    <property type="project" value="TreeGrafter"/>
</dbReference>
<evidence type="ECO:0000313" key="6">
    <source>
        <dbReference type="EMBL" id="VBB18041.1"/>
    </source>
</evidence>
<dbReference type="CDD" id="cd02440">
    <property type="entry name" value="AdoMet_MTases"/>
    <property type="match status" value="1"/>
</dbReference>
<dbReference type="InterPro" id="IPR030391">
    <property type="entry name" value="MeTrfase_TrmA_CS"/>
</dbReference>
<feature type="region of interest" description="Disordered" evidence="5">
    <location>
        <begin position="22"/>
        <end position="75"/>
    </location>
</feature>
<accession>A0A5K0U907</accession>
<evidence type="ECO:0000256" key="1">
    <source>
        <dbReference type="ARBA" id="ARBA00022603"/>
    </source>
</evidence>
<proteinExistence type="predicted"/>
<dbReference type="GO" id="GO:0009451">
    <property type="term" value="P:RNA modification"/>
    <property type="evidence" value="ECO:0007669"/>
    <property type="project" value="UniProtKB-ARBA"/>
</dbReference>
<dbReference type="PROSITE" id="PS51687">
    <property type="entry name" value="SAM_MT_RNA_M5U"/>
    <property type="match status" value="1"/>
</dbReference>
<dbReference type="GO" id="GO:0008173">
    <property type="term" value="F:RNA methyltransferase activity"/>
    <property type="evidence" value="ECO:0007669"/>
    <property type="project" value="InterPro"/>
</dbReference>
<dbReference type="Gene3D" id="3.40.50.150">
    <property type="entry name" value="Vaccinia Virus protein VP39"/>
    <property type="match status" value="1"/>
</dbReference>
<dbReference type="InterPro" id="IPR010280">
    <property type="entry name" value="U5_MeTrfase_fam"/>
</dbReference>
<evidence type="ECO:0000313" key="7">
    <source>
        <dbReference type="Proteomes" id="UP000594342"/>
    </source>
</evidence>
<dbReference type="InterPro" id="IPR030390">
    <property type="entry name" value="MeTrfase_TrmA_AS"/>
</dbReference>
<evidence type="ECO:0000256" key="2">
    <source>
        <dbReference type="ARBA" id="ARBA00022679"/>
    </source>
</evidence>
<dbReference type="GO" id="GO:0006396">
    <property type="term" value="P:RNA processing"/>
    <property type="evidence" value="ECO:0007669"/>
    <property type="project" value="InterPro"/>
</dbReference>
<name>A0A5K0U907_9VIRU</name>
<comment type="caution">
    <text evidence="6">The sequence shown here is derived from an EMBL/GenBank/DDBJ whole genome shotgun (WGS) entry which is preliminary data.</text>
</comment>
<organism evidence="6 7">
    <name type="scientific">Yasminevirus sp. GU-2018</name>
    <dbReference type="NCBI Taxonomy" id="2420051"/>
    <lineage>
        <taxon>Viruses</taxon>
        <taxon>Varidnaviria</taxon>
        <taxon>Bamfordvirae</taxon>
        <taxon>Nucleocytoviricota</taxon>
        <taxon>Megaviricetes</taxon>
        <taxon>Imitervirales</taxon>
        <taxon>Mimiviridae</taxon>
        <taxon>Klosneuvirinae</taxon>
        <taxon>Yasminevirus</taxon>
        <taxon>Yasminevirus saudimassiliense</taxon>
    </lineage>
</organism>
<dbReference type="GO" id="GO:0032259">
    <property type="term" value="P:methylation"/>
    <property type="evidence" value="ECO:0007669"/>
    <property type="project" value="UniProtKB-KW"/>
</dbReference>
<protein>
    <submittedName>
        <fullName evidence="6">S-adenosylmethionine-dependent methyltransferase</fullName>
    </submittedName>
</protein>
<dbReference type="PROSITE" id="PS01230">
    <property type="entry name" value="TRMA_1"/>
    <property type="match status" value="1"/>
</dbReference>
<feature type="compositionally biased region" description="Basic and acidic residues" evidence="5">
    <location>
        <begin position="51"/>
        <end position="67"/>
    </location>
</feature>
<dbReference type="Gene3D" id="2.40.50.1070">
    <property type="match status" value="1"/>
</dbReference>
<dbReference type="InterPro" id="IPR029063">
    <property type="entry name" value="SAM-dependent_MTases_sf"/>
</dbReference>
<dbReference type="Pfam" id="PF05958">
    <property type="entry name" value="tRNA_U5-meth_tr"/>
    <property type="match status" value="1"/>
</dbReference>
<keyword evidence="1 6" id="KW-0489">Methyltransferase</keyword>
<keyword evidence="3" id="KW-0949">S-adenosyl-L-methionine</keyword>
<evidence type="ECO:0000256" key="4">
    <source>
        <dbReference type="PROSITE-ProRule" id="PRU10015"/>
    </source>
</evidence>
<sequence length="552" mass="62540">MDSYAQTQTEYDIDHDIEEFSAMGHESKGRKNQTLTVTEYDSDSADGDIPSLKDTDEKIRSDDDHLTDPNNRTAPWYGRVDIDTQRRAKGEDFKSVLSRLDRTLNLTHFTPAHTTSSHTARSDTTQIESQKDVKDQLVLKVQSGFVTSIAKTFTGVLSGVKTTGYRNKNKFTFGYGFSALNRVGVDNSHLKLGFIGGEHPETFICDVTEACTINDTFKFIAKEIESVVKQSSIKPFLQPPRSRKNRVSKEVLKSIPKHRGVWKYLFVRHSVHEDVYVVTLYSFVRNVDDSNRDDYNKTLKGIEVLLRDMKFVRSFNLVEFSETLEPKPTESVINIFAKDGCRDITEKIMDNVFTVSPDSFFQVNTETTEIMYQAVKRLLTSLIEQSSKSGETSVHKRTVLLDLYCGTGTIGLCVMDDKIDHIVGVDVVRSCIDDANVNARLNDVTNFTYITGKCEDPATLQTLKKVTDGDSRLFMIVDPAREGLHKKVRKFIKSFKFDGFIYCSCNVKTWETDLTDIASDVPLRPVETTIVDMFPHTQHYEVVSAFVIDDKS</sequence>
<dbReference type="GO" id="GO:0008757">
    <property type="term" value="F:S-adenosylmethionine-dependent methyltransferase activity"/>
    <property type="evidence" value="ECO:0007669"/>
    <property type="project" value="UniProtKB-ARBA"/>
</dbReference>
<keyword evidence="7" id="KW-1185">Reference proteome</keyword>
<dbReference type="EMBL" id="UPSH01000001">
    <property type="protein sequence ID" value="VBB18041.1"/>
    <property type="molecule type" value="Genomic_DNA"/>
</dbReference>
<dbReference type="Proteomes" id="UP000594342">
    <property type="component" value="Unassembled WGS sequence"/>
</dbReference>
<dbReference type="PROSITE" id="PS01231">
    <property type="entry name" value="TRMA_2"/>
    <property type="match status" value="1"/>
</dbReference>
<feature type="active site" evidence="4">
    <location>
        <position position="505"/>
    </location>
</feature>